<name>A0ABU4G7V9_9BACL</name>
<accession>A0ABU4G7V9</accession>
<organism evidence="1 2">
    <name type="scientific">Sporosarcina saromensis</name>
    <dbReference type="NCBI Taxonomy" id="359365"/>
    <lineage>
        <taxon>Bacteria</taxon>
        <taxon>Bacillati</taxon>
        <taxon>Bacillota</taxon>
        <taxon>Bacilli</taxon>
        <taxon>Bacillales</taxon>
        <taxon>Caryophanaceae</taxon>
        <taxon>Sporosarcina</taxon>
    </lineage>
</organism>
<sequence length="110" mass="12248">MTICLQHYSKFTTTEEIDTAATLHASRHAKALTTSDSKVLDVIRHHAVDNGVAQLNYKTFQDETGKSNATVRRGIRKLVKLGIIKKVHFIQPVVMGLGANIYILLPFDES</sequence>
<dbReference type="Pfam" id="PF13730">
    <property type="entry name" value="HTH_36"/>
    <property type="match status" value="1"/>
</dbReference>
<evidence type="ECO:0000313" key="2">
    <source>
        <dbReference type="Proteomes" id="UP001282284"/>
    </source>
</evidence>
<keyword evidence="2" id="KW-1185">Reference proteome</keyword>
<reference evidence="1 2" key="1">
    <citation type="submission" date="2023-06" db="EMBL/GenBank/DDBJ databases">
        <title>Sporosarcina sp. nov., isolated from Korean traditional fermented seafood 'Jeotgal'.</title>
        <authorList>
            <person name="Yang A.I."/>
            <person name="Shin N.-R."/>
        </authorList>
    </citation>
    <scope>NUCLEOTIDE SEQUENCE [LARGE SCALE GENOMIC DNA]</scope>
    <source>
        <strain evidence="1 2">KCTC13119</strain>
    </source>
</reference>
<comment type="caution">
    <text evidence="1">The sequence shown here is derived from an EMBL/GenBank/DDBJ whole genome shotgun (WGS) entry which is preliminary data.</text>
</comment>
<dbReference type="Proteomes" id="UP001282284">
    <property type="component" value="Unassembled WGS sequence"/>
</dbReference>
<proteinExistence type="predicted"/>
<protein>
    <submittedName>
        <fullName evidence="1">Helix-turn-helix domain-containing protein</fullName>
    </submittedName>
</protein>
<gene>
    <name evidence="1" type="ORF">QT711_07700</name>
</gene>
<dbReference type="EMBL" id="JAUBDI010000005">
    <property type="protein sequence ID" value="MDW0113067.1"/>
    <property type="molecule type" value="Genomic_DNA"/>
</dbReference>
<evidence type="ECO:0000313" key="1">
    <source>
        <dbReference type="EMBL" id="MDW0113067.1"/>
    </source>
</evidence>
<dbReference type="RefSeq" id="WP_317943166.1">
    <property type="nucleotide sequence ID" value="NZ_JAUBDI010000005.1"/>
</dbReference>